<dbReference type="EMBL" id="BTGU01000141">
    <property type="protein sequence ID" value="GMN63068.1"/>
    <property type="molecule type" value="Genomic_DNA"/>
</dbReference>
<proteinExistence type="predicted"/>
<reference evidence="2" key="1">
    <citation type="submission" date="2023-07" db="EMBL/GenBank/DDBJ databases">
        <title>draft genome sequence of fig (Ficus carica).</title>
        <authorList>
            <person name="Takahashi T."/>
            <person name="Nishimura K."/>
        </authorList>
    </citation>
    <scope>NUCLEOTIDE SEQUENCE</scope>
</reference>
<evidence type="ECO:0000313" key="2">
    <source>
        <dbReference type="EMBL" id="GMN63068.1"/>
    </source>
</evidence>
<protein>
    <submittedName>
        <fullName evidence="2">Uncharacterized protein</fullName>
    </submittedName>
</protein>
<feature type="region of interest" description="Disordered" evidence="1">
    <location>
        <begin position="82"/>
        <end position="117"/>
    </location>
</feature>
<evidence type="ECO:0000313" key="3">
    <source>
        <dbReference type="Proteomes" id="UP001187192"/>
    </source>
</evidence>
<organism evidence="2 3">
    <name type="scientific">Ficus carica</name>
    <name type="common">Common fig</name>
    <dbReference type="NCBI Taxonomy" id="3494"/>
    <lineage>
        <taxon>Eukaryota</taxon>
        <taxon>Viridiplantae</taxon>
        <taxon>Streptophyta</taxon>
        <taxon>Embryophyta</taxon>
        <taxon>Tracheophyta</taxon>
        <taxon>Spermatophyta</taxon>
        <taxon>Magnoliopsida</taxon>
        <taxon>eudicotyledons</taxon>
        <taxon>Gunneridae</taxon>
        <taxon>Pentapetalae</taxon>
        <taxon>rosids</taxon>
        <taxon>fabids</taxon>
        <taxon>Rosales</taxon>
        <taxon>Moraceae</taxon>
        <taxon>Ficeae</taxon>
        <taxon>Ficus</taxon>
    </lineage>
</organism>
<sequence>MAETKFGFAAREGRAAVAKGSSLSPSTMAETRSNFAVRGGTKLSLAVDDGRDEIRLRHKGTSNGSKAKLSLVVDDGRDEVQLRRKGGTSSNSKGKQIERNIDIGSGKEGGPFMSGKI</sequence>
<keyword evidence="3" id="KW-1185">Reference proteome</keyword>
<accession>A0AA88DWN1</accession>
<dbReference type="Gramene" id="FCD_00017762-RA">
    <property type="protein sequence ID" value="FCD_00017762-RA:cds"/>
    <property type="gene ID" value="FCD_00017762"/>
</dbReference>
<dbReference type="AlphaFoldDB" id="A0AA88DWN1"/>
<evidence type="ECO:0000256" key="1">
    <source>
        <dbReference type="SAM" id="MobiDB-lite"/>
    </source>
</evidence>
<name>A0AA88DWN1_FICCA</name>
<comment type="caution">
    <text evidence="2">The sequence shown here is derived from an EMBL/GenBank/DDBJ whole genome shotgun (WGS) entry which is preliminary data.</text>
</comment>
<dbReference type="Proteomes" id="UP001187192">
    <property type="component" value="Unassembled WGS sequence"/>
</dbReference>
<gene>
    <name evidence="2" type="ORF">TIFTF001_032167</name>
</gene>